<dbReference type="InterPro" id="IPR027417">
    <property type="entry name" value="P-loop_NTPase"/>
</dbReference>
<dbReference type="Pfam" id="PF00580">
    <property type="entry name" value="UvrD-helicase"/>
    <property type="match status" value="1"/>
</dbReference>
<comment type="catalytic activity">
    <reaction evidence="15">
        <text>Exonucleolytic cleavage (in the presence of ATP) in either 5'- to 3'- or 3'- to 5'-direction to yield 5'-phosphooligonucleotides.</text>
        <dbReference type="EC" id="3.1.11.5"/>
    </reaction>
</comment>
<organism evidence="19 20">
    <name type="scientific">Salinimonas iocasae</name>
    <dbReference type="NCBI Taxonomy" id="2572577"/>
    <lineage>
        <taxon>Bacteria</taxon>
        <taxon>Pseudomonadati</taxon>
        <taxon>Pseudomonadota</taxon>
        <taxon>Gammaproteobacteria</taxon>
        <taxon>Alteromonadales</taxon>
        <taxon>Alteromonadaceae</taxon>
        <taxon>Alteromonas/Salinimonas group</taxon>
        <taxon>Salinimonas</taxon>
    </lineage>
</organism>
<evidence type="ECO:0000259" key="18">
    <source>
        <dbReference type="PROSITE" id="PS51217"/>
    </source>
</evidence>
<dbReference type="GO" id="GO:0009338">
    <property type="term" value="C:exodeoxyribonuclease V complex"/>
    <property type="evidence" value="ECO:0007669"/>
    <property type="project" value="TreeGrafter"/>
</dbReference>
<evidence type="ECO:0000256" key="13">
    <source>
        <dbReference type="ARBA" id="ARBA00034617"/>
    </source>
</evidence>
<evidence type="ECO:0000256" key="9">
    <source>
        <dbReference type="ARBA" id="ARBA00022842"/>
    </source>
</evidence>
<comment type="domain">
    <text evidence="15">The N-terminal DNA-binding domain is a ssDNA-dependent ATPase and has ATP-dependent 3'-5' helicase function. This domain interacts with RecC.</text>
</comment>
<evidence type="ECO:0000259" key="17">
    <source>
        <dbReference type="PROSITE" id="PS51198"/>
    </source>
</evidence>
<evidence type="ECO:0000256" key="5">
    <source>
        <dbReference type="ARBA" id="ARBA00022801"/>
    </source>
</evidence>
<evidence type="ECO:0000256" key="3">
    <source>
        <dbReference type="ARBA" id="ARBA00022741"/>
    </source>
</evidence>
<proteinExistence type="inferred from homology"/>
<evidence type="ECO:0000256" key="15">
    <source>
        <dbReference type="HAMAP-Rule" id="MF_01485"/>
    </source>
</evidence>
<dbReference type="SUPFAM" id="SSF52540">
    <property type="entry name" value="P-loop containing nucleoside triphosphate hydrolases"/>
    <property type="match status" value="1"/>
</dbReference>
<keyword evidence="1 15" id="KW-0540">Nuclease</keyword>
<keyword evidence="3 15" id="KW-0547">Nucleotide-binding</keyword>
<dbReference type="PANTHER" id="PTHR11070">
    <property type="entry name" value="UVRD / RECB / PCRA DNA HELICASE FAMILY MEMBER"/>
    <property type="match status" value="1"/>
</dbReference>
<feature type="active site" description="For nuclease activity" evidence="15">
    <location>
        <position position="1095"/>
    </location>
</feature>
<dbReference type="GO" id="GO:0000287">
    <property type="term" value="F:magnesium ion binding"/>
    <property type="evidence" value="ECO:0007669"/>
    <property type="project" value="UniProtKB-UniRule"/>
</dbReference>
<evidence type="ECO:0000256" key="4">
    <source>
        <dbReference type="ARBA" id="ARBA00022763"/>
    </source>
</evidence>
<keyword evidence="12 15" id="KW-0413">Isomerase</keyword>
<dbReference type="PROSITE" id="PS51217">
    <property type="entry name" value="UVRD_HELICASE_CTER"/>
    <property type="match status" value="1"/>
</dbReference>
<dbReference type="GO" id="GO:0003677">
    <property type="term" value="F:DNA binding"/>
    <property type="evidence" value="ECO:0007669"/>
    <property type="project" value="UniProtKB-UniRule"/>
</dbReference>
<dbReference type="InterPro" id="IPR011335">
    <property type="entry name" value="Restrct_endonuc-II-like"/>
</dbReference>
<feature type="domain" description="UvrD-like helicase C-terminal" evidence="18">
    <location>
        <begin position="494"/>
        <end position="754"/>
    </location>
</feature>
<comment type="subunit">
    <text evidence="15">Heterotrimer of RecB, RecC and RecD. All subunits contribute to DNA-binding. Interacts with RecA.</text>
</comment>
<dbReference type="KEGG" id="salk:FBQ74_06925"/>
<feature type="binding site" evidence="16">
    <location>
        <begin position="27"/>
        <end position="34"/>
    </location>
    <ligand>
        <name>ATP</name>
        <dbReference type="ChEBI" id="CHEBI:30616"/>
    </ligand>
</feature>
<keyword evidence="7 15" id="KW-0269">Exonuclease</keyword>
<evidence type="ECO:0000313" key="19">
    <source>
        <dbReference type="EMBL" id="QCZ93235.1"/>
    </source>
</evidence>
<dbReference type="Pfam" id="PF13361">
    <property type="entry name" value="UvrD_C"/>
    <property type="match status" value="1"/>
</dbReference>
<comment type="domain">
    <text evidence="15">The C-terminal domain has nuclease activity and interacts with RecD. It interacts with RecA, facilitating its loading onto ssDNA.</text>
</comment>
<keyword evidence="20" id="KW-1185">Reference proteome</keyword>
<feature type="binding site" evidence="15">
    <location>
        <position position="963"/>
    </location>
    <ligand>
        <name>Mg(2+)</name>
        <dbReference type="ChEBI" id="CHEBI:18420"/>
    </ligand>
</feature>
<dbReference type="GO" id="GO:0043138">
    <property type="term" value="F:3'-5' DNA helicase activity"/>
    <property type="evidence" value="ECO:0007669"/>
    <property type="project" value="UniProtKB-UniRule"/>
</dbReference>
<comment type="miscellaneous">
    <text evidence="15">In the RecBCD complex, RecB has a slow 3'-5' helicase, an exonuclease activity and loads RecA onto ssDNA, RecD has a fast 5'-3' helicase activity, while RecC stimulates the ATPase and processivity of the RecB helicase and contributes to recognition of the Chi site.</text>
</comment>
<dbReference type="AlphaFoldDB" id="A0A5B7YCH7"/>
<keyword evidence="9 15" id="KW-0460">Magnesium</keyword>
<accession>A0A5B7YCH7</accession>
<keyword evidence="2 15" id="KW-0479">Metal-binding</keyword>
<keyword evidence="10 15" id="KW-0238">DNA-binding</keyword>
<keyword evidence="4 15" id="KW-0227">DNA damage</keyword>
<evidence type="ECO:0000256" key="7">
    <source>
        <dbReference type="ARBA" id="ARBA00022839"/>
    </source>
</evidence>
<keyword evidence="5 15" id="KW-0378">Hydrolase</keyword>
<dbReference type="InterPro" id="IPR011604">
    <property type="entry name" value="PDDEXK-like_dom_sf"/>
</dbReference>
<dbReference type="InterPro" id="IPR014017">
    <property type="entry name" value="DNA_helicase_UvrD-like_C"/>
</dbReference>
<evidence type="ECO:0000313" key="20">
    <source>
        <dbReference type="Proteomes" id="UP000304912"/>
    </source>
</evidence>
<feature type="binding site" evidence="15">
    <location>
        <position position="1095"/>
    </location>
    <ligand>
        <name>Mg(2+)</name>
        <dbReference type="ChEBI" id="CHEBI:18420"/>
    </ligand>
</feature>
<dbReference type="EMBL" id="CP039852">
    <property type="protein sequence ID" value="QCZ93235.1"/>
    <property type="molecule type" value="Genomic_DNA"/>
</dbReference>
<dbReference type="GO" id="GO:0008854">
    <property type="term" value="F:exodeoxyribonuclease V activity"/>
    <property type="evidence" value="ECO:0007669"/>
    <property type="project" value="UniProtKB-EC"/>
</dbReference>
<keyword evidence="11 15" id="KW-0234">DNA repair</keyword>
<evidence type="ECO:0000256" key="14">
    <source>
        <dbReference type="ARBA" id="ARBA00048988"/>
    </source>
</evidence>
<evidence type="ECO:0000256" key="2">
    <source>
        <dbReference type="ARBA" id="ARBA00022723"/>
    </source>
</evidence>
<dbReference type="EC" id="5.6.2.4" evidence="15"/>
<comment type="catalytic activity">
    <reaction evidence="13 15">
        <text>Couples ATP hydrolysis with the unwinding of duplex DNA by translocating in the 3'-5' direction.</text>
        <dbReference type="EC" id="5.6.2.4"/>
    </reaction>
</comment>
<keyword evidence="8 15" id="KW-0067">ATP-binding</keyword>
<dbReference type="InterPro" id="IPR014016">
    <property type="entry name" value="UvrD-like_ATP-bd"/>
</dbReference>
<evidence type="ECO:0000256" key="1">
    <source>
        <dbReference type="ARBA" id="ARBA00022722"/>
    </source>
</evidence>
<dbReference type="SUPFAM" id="SSF52980">
    <property type="entry name" value="Restriction endonuclease-like"/>
    <property type="match status" value="1"/>
</dbReference>
<dbReference type="GO" id="GO:0016887">
    <property type="term" value="F:ATP hydrolysis activity"/>
    <property type="evidence" value="ECO:0007669"/>
    <property type="project" value="RHEA"/>
</dbReference>
<dbReference type="OrthoDB" id="9810135at2"/>
<gene>
    <name evidence="15 19" type="primary">recB</name>
    <name evidence="19" type="ORF">FBQ74_06925</name>
</gene>
<dbReference type="PANTHER" id="PTHR11070:SF23">
    <property type="entry name" value="RECBCD ENZYME SUBUNIT RECB"/>
    <property type="match status" value="1"/>
</dbReference>
<dbReference type="GO" id="GO:0005829">
    <property type="term" value="C:cytosol"/>
    <property type="evidence" value="ECO:0007669"/>
    <property type="project" value="TreeGrafter"/>
</dbReference>
<dbReference type="Gene3D" id="3.90.320.10">
    <property type="match status" value="1"/>
</dbReference>
<dbReference type="NCBIfam" id="TIGR00609">
    <property type="entry name" value="recB"/>
    <property type="match status" value="1"/>
</dbReference>
<feature type="region of interest" description="Nuclease activity, interacts with RecD and RecA" evidence="15">
    <location>
        <begin position="907"/>
        <end position="1203"/>
    </location>
</feature>
<evidence type="ECO:0000256" key="16">
    <source>
        <dbReference type="PROSITE-ProRule" id="PRU00560"/>
    </source>
</evidence>
<evidence type="ECO:0000256" key="10">
    <source>
        <dbReference type="ARBA" id="ARBA00023125"/>
    </source>
</evidence>
<dbReference type="Gene3D" id="1.10.486.10">
    <property type="entry name" value="PCRA, domain 4"/>
    <property type="match status" value="1"/>
</dbReference>
<evidence type="ECO:0000256" key="12">
    <source>
        <dbReference type="ARBA" id="ARBA00023235"/>
    </source>
</evidence>
<sequence>MSKGEVQTSAALDVVALPLHGRHLIEASAGTGKTFNITRLYLRLLLEKKLGVQQILVMTFTNAATEEIRGRIAQTLDAALTYWQERRLNGPVEEDPVFAQLYDRFAGEEAEQLLQAALLELDEASVYTIHGFCNRILSELAFSGGAAMQLSLQTDTRELYLQAARDWIRHMSGKEEEYSLLVLAGWHIPEQFLATFESAIRSGLSPRVVTAQEITEQAEAALADRQKALQPQFKQVRDTITSQYDVIADALIINDKNRALRESQFEEITAWLHAASVSPAPDALGKFVHGNRLRGKDDLKALLAPLKSLATEVKSAIDSIEKQRDAQLDAAPAMQVAAQAFAFIRAHVTRQKAQQGIVDFDDLITMLAEKTDHADTELARALRRKFPAALIDEFQDTDANQYQILSSVYPPDSINEILLMIGDPKQAIYGFRGGDIFTYLKAGRSADFRWVMDTNYRSVPAMVQSYNRLFYGAPLDGAPADVFGFDISYDPVNAAPTASANKTPLHDPETDRQALNYIALASDSTEDTPAKFVMQQQLARWIANEIVRLLQQARLGETPLKPQDIAILVRSAGEAKIIQQALQTAGLASVFLSNRENLFAAGEARDLYRVLDGIWHYSDHGRLCAALSSPMFGLSHQTLIDLLYHENDQLWESVMETISLLRRIWQQRGCMALILHLMEESFAAGGDEIERQLTNYLHLAEVLEREAATRAQPEQLLIWLHRQISEPALAQEHVQRLESDAHLIQLITQHGAKGLEYPIVFVPFASDYRNPVKVGNQEVALFRYFDDTTNTLCLQLGATPDIKERVTQEADAEAMRLLYVAVTRAAHRCYLGVAPFDNHLQSSLAKAADVGAYDSWEQAITRISQESGTSTALVHATDESHAQLSDISSEATPDLNVDTFTGDVKEAWRLYSFSALARKERVVNQTRREAELQEILPQTMGEPESLPMRFSFQKGAAAGNLLHDILEITDFSRPDWFSESQMTTLAPMTQLFGLDDAETEALFDWLQQVLDTPLNRNGLTLSGLSKASTLREAEFYFPMANLSQQQLNQFLADYRQGQDHGARFFPAFDTHQLEGMMHGFIDLIFEYEGKYFVADYKSTYLGDTFGDYLPEKLRHNNQHHLYDLQYLIYSVALHRYLQNSLPDYSAQKHFGGVYYLYVRGMHPENENKEGVYFTPLSVSRLHALDRLFASQDSQNKAGESVCS</sequence>
<dbReference type="InterPro" id="IPR000212">
    <property type="entry name" value="DNA_helicase_UvrD/REP"/>
</dbReference>
<feature type="region of interest" description="DNA-binding and helicase activity, interacts with RecC" evidence="15">
    <location>
        <begin position="1"/>
        <end position="876"/>
    </location>
</feature>
<reference evidence="19 20" key="1">
    <citation type="submission" date="2019-04" db="EMBL/GenBank/DDBJ databases">
        <title>Salinimonas iocasae sp. nov., a halophilic bacterium isolated from the outer tube casing of tubeworms in Okinawa Trough.</title>
        <authorList>
            <person name="Zhang H."/>
            <person name="Wang H."/>
            <person name="Li C."/>
        </authorList>
    </citation>
    <scope>NUCLEOTIDE SEQUENCE [LARGE SCALE GENOMIC DNA]</scope>
    <source>
        <strain evidence="19 20">KX18D6</strain>
    </source>
</reference>
<dbReference type="Proteomes" id="UP000304912">
    <property type="component" value="Chromosome"/>
</dbReference>
<evidence type="ECO:0000256" key="6">
    <source>
        <dbReference type="ARBA" id="ARBA00022806"/>
    </source>
</evidence>
<comment type="cofactor">
    <cofactor evidence="15">
        <name>Mg(2+)</name>
        <dbReference type="ChEBI" id="CHEBI:18420"/>
    </cofactor>
    <text evidence="15">Binds 1 Mg(2+) ion per subunit.</text>
</comment>
<dbReference type="HAMAP" id="MF_01485">
    <property type="entry name" value="RecB"/>
    <property type="match status" value="1"/>
</dbReference>
<dbReference type="CDD" id="cd22352">
    <property type="entry name" value="RecB_C-like"/>
    <property type="match status" value="1"/>
</dbReference>
<dbReference type="GO" id="GO:0005524">
    <property type="term" value="F:ATP binding"/>
    <property type="evidence" value="ECO:0007669"/>
    <property type="project" value="UniProtKB-UniRule"/>
</dbReference>
<dbReference type="Gene3D" id="1.10.3170.10">
    <property type="entry name" value="Recbcd, chain B, domain 2"/>
    <property type="match status" value="1"/>
</dbReference>
<feature type="domain" description="UvrD-like helicase ATP-binding" evidence="17">
    <location>
        <begin position="6"/>
        <end position="459"/>
    </location>
</feature>
<dbReference type="PROSITE" id="PS51198">
    <property type="entry name" value="UVRD_HELICASE_ATP_BIND"/>
    <property type="match status" value="1"/>
</dbReference>
<dbReference type="Gene3D" id="3.40.50.300">
    <property type="entry name" value="P-loop containing nucleotide triphosphate hydrolases"/>
    <property type="match status" value="2"/>
</dbReference>
<protein>
    <recommendedName>
        <fullName evidence="15">RecBCD enzyme subunit RecB</fullName>
        <ecNumber evidence="15">3.1.11.5</ecNumber>
        <ecNumber evidence="15">5.6.2.4</ecNumber>
    </recommendedName>
    <alternativeName>
        <fullName evidence="15">DNA 3'-5' helicase subunit RecB</fullName>
    </alternativeName>
    <alternativeName>
        <fullName evidence="15">Exonuclease V subunit RecB</fullName>
        <shortName evidence="15">ExoV subunit RecB</shortName>
    </alternativeName>
    <alternativeName>
        <fullName evidence="15">Helicase/nuclease RecBCD subunit RecB</fullName>
    </alternativeName>
</protein>
<evidence type="ECO:0000256" key="8">
    <source>
        <dbReference type="ARBA" id="ARBA00022840"/>
    </source>
</evidence>
<evidence type="ECO:0000256" key="11">
    <source>
        <dbReference type="ARBA" id="ARBA00023204"/>
    </source>
</evidence>
<comment type="function">
    <text evidence="15">A helicase/nuclease that prepares dsDNA breaks (DSB) for recombinational DNA repair. Binds to DSBs and unwinds DNA via a highly rapid and processive ATP-dependent bidirectional helicase activity. Unwinds dsDNA until it encounters a Chi (crossover hotspot instigator) sequence from the 3' direction. Cuts ssDNA a few nucleotides 3' to the Chi site. The properties and activities of the enzyme are changed at Chi. The Chi-altered holoenzyme produces a long 3'-ssDNA overhang and facilitates RecA-binding to the ssDNA for homologous DNA recombination and repair. Holoenzyme degrades any linearized DNA that is unable to undergo homologous recombination. In the holoenzyme this subunit contributes ATPase, 3'-5' helicase, exonuclease activity and loads RecA onto ssDNA.</text>
</comment>
<comment type="similarity">
    <text evidence="15">Belongs to the helicase family. UvrD subfamily.</text>
</comment>
<dbReference type="RefSeq" id="WP_139755981.1">
    <property type="nucleotide sequence ID" value="NZ_CP039852.1"/>
</dbReference>
<feature type="binding site" evidence="15">
    <location>
        <position position="1082"/>
    </location>
    <ligand>
        <name>Mg(2+)</name>
        <dbReference type="ChEBI" id="CHEBI:18420"/>
    </ligand>
</feature>
<dbReference type="EC" id="3.1.11.5" evidence="15"/>
<name>A0A5B7YCH7_9ALTE</name>
<dbReference type="InterPro" id="IPR004586">
    <property type="entry name" value="RecB"/>
</dbReference>
<dbReference type="GO" id="GO:0000724">
    <property type="term" value="P:double-strand break repair via homologous recombination"/>
    <property type="evidence" value="ECO:0007669"/>
    <property type="project" value="UniProtKB-UniRule"/>
</dbReference>
<keyword evidence="6 15" id="KW-0347">Helicase</keyword>
<comment type="catalytic activity">
    <reaction evidence="14 15">
        <text>ATP + H2O = ADP + phosphate + H(+)</text>
        <dbReference type="Rhea" id="RHEA:13065"/>
        <dbReference type="ChEBI" id="CHEBI:15377"/>
        <dbReference type="ChEBI" id="CHEBI:15378"/>
        <dbReference type="ChEBI" id="CHEBI:30616"/>
        <dbReference type="ChEBI" id="CHEBI:43474"/>
        <dbReference type="ChEBI" id="CHEBI:456216"/>
        <dbReference type="EC" id="5.6.2.4"/>
    </reaction>
</comment>